<proteinExistence type="predicted"/>
<evidence type="ECO:0000313" key="1">
    <source>
        <dbReference type="EMBL" id="KYH14048.1"/>
    </source>
</evidence>
<organism evidence="1 2">
    <name type="scientific">Staphylococcus kloosii</name>
    <dbReference type="NCBI Taxonomy" id="29384"/>
    <lineage>
        <taxon>Bacteria</taxon>
        <taxon>Bacillati</taxon>
        <taxon>Bacillota</taxon>
        <taxon>Bacilli</taxon>
        <taxon>Bacillales</taxon>
        <taxon>Staphylococcaceae</taxon>
        <taxon>Staphylococcus</taxon>
    </lineage>
</organism>
<dbReference type="AlphaFoldDB" id="A0A151A3T6"/>
<reference evidence="1 2" key="1">
    <citation type="submission" date="2016-02" db="EMBL/GenBank/DDBJ databases">
        <title>Draft genome sequence of hydrocarbon degrading Staphylococcus saprophyticus Strain CNV2, isolated from crude-oil contaminated soil from Noonmati Oil Refinery, Guwahati, Assam, India.</title>
        <authorList>
            <person name="Mukherjee A."/>
            <person name="Chettri B."/>
            <person name="Langpoklakpam J."/>
            <person name="Singh A.K."/>
            <person name="Chattopadhyay D.J."/>
        </authorList>
    </citation>
    <scope>NUCLEOTIDE SEQUENCE [LARGE SCALE GENOMIC DNA]</scope>
    <source>
        <strain evidence="1 2">CNV2</strain>
    </source>
</reference>
<gene>
    <name evidence="1" type="ORF">A0131_04435</name>
</gene>
<accession>A0A151A3T6</accession>
<name>A0A151A3T6_9STAP</name>
<comment type="caution">
    <text evidence="1">The sequence shown here is derived from an EMBL/GenBank/DDBJ whole genome shotgun (WGS) entry which is preliminary data.</text>
</comment>
<dbReference type="EMBL" id="LUGM01000002">
    <property type="protein sequence ID" value="KYH14048.1"/>
    <property type="molecule type" value="Genomic_DNA"/>
</dbReference>
<sequence length="69" mass="8497">MNMHIYACLFDEWVDISKADNVLIEHTYTDANHWYKALPHDIFDYDYVDIRYRDIDYQVHPCFIEILMH</sequence>
<protein>
    <submittedName>
        <fullName evidence="1">Uncharacterized protein</fullName>
    </submittedName>
</protein>
<dbReference type="Proteomes" id="UP000075418">
    <property type="component" value="Unassembled WGS sequence"/>
</dbReference>
<dbReference type="RefSeq" id="WP_061854271.1">
    <property type="nucleotide sequence ID" value="NZ_LUGM01000002.1"/>
</dbReference>
<evidence type="ECO:0000313" key="2">
    <source>
        <dbReference type="Proteomes" id="UP000075418"/>
    </source>
</evidence>